<dbReference type="Gene3D" id="3.40.50.300">
    <property type="entry name" value="P-loop containing nucleotide triphosphate hydrolases"/>
    <property type="match status" value="1"/>
</dbReference>
<comment type="caution">
    <text evidence="3">The sequence shown here is derived from an EMBL/GenBank/DDBJ whole genome shotgun (WGS) entry which is preliminary data.</text>
</comment>
<protein>
    <submittedName>
        <fullName evidence="3">Uncharacterized protein</fullName>
    </submittedName>
</protein>
<dbReference type="EMBL" id="JADBJN010000004">
    <property type="protein sequence ID" value="KAG5667686.1"/>
    <property type="molecule type" value="Genomic_DNA"/>
</dbReference>
<comment type="similarity">
    <text evidence="1">Belongs to the small GTPase superfamily. Rab family.</text>
</comment>
<evidence type="ECO:0000256" key="2">
    <source>
        <dbReference type="ARBA" id="ARBA00022741"/>
    </source>
</evidence>
<dbReference type="GO" id="GO:0003924">
    <property type="term" value="F:GTPase activity"/>
    <property type="evidence" value="ECO:0007669"/>
    <property type="project" value="InterPro"/>
</dbReference>
<keyword evidence="4" id="KW-1185">Reference proteome</keyword>
<gene>
    <name evidence="3" type="ORF">PVAND_015658</name>
</gene>
<dbReference type="PRINTS" id="PR00449">
    <property type="entry name" value="RASTRNSFRMNG"/>
</dbReference>
<organism evidence="3 4">
    <name type="scientific">Polypedilum vanderplanki</name>
    <name type="common">Sleeping chironomid midge</name>
    <dbReference type="NCBI Taxonomy" id="319348"/>
    <lineage>
        <taxon>Eukaryota</taxon>
        <taxon>Metazoa</taxon>
        <taxon>Ecdysozoa</taxon>
        <taxon>Arthropoda</taxon>
        <taxon>Hexapoda</taxon>
        <taxon>Insecta</taxon>
        <taxon>Pterygota</taxon>
        <taxon>Neoptera</taxon>
        <taxon>Endopterygota</taxon>
        <taxon>Diptera</taxon>
        <taxon>Nematocera</taxon>
        <taxon>Chironomoidea</taxon>
        <taxon>Chironomidae</taxon>
        <taxon>Chironominae</taxon>
        <taxon>Polypedilum</taxon>
        <taxon>Polypedilum</taxon>
    </lineage>
</organism>
<dbReference type="SMART" id="SM00173">
    <property type="entry name" value="RAS"/>
    <property type="match status" value="1"/>
</dbReference>
<dbReference type="GO" id="GO:0005525">
    <property type="term" value="F:GTP binding"/>
    <property type="evidence" value="ECO:0007669"/>
    <property type="project" value="InterPro"/>
</dbReference>
<dbReference type="SUPFAM" id="SSF52540">
    <property type="entry name" value="P-loop containing nucleoside triphosphate hydrolases"/>
    <property type="match status" value="1"/>
</dbReference>
<dbReference type="InterPro" id="IPR027417">
    <property type="entry name" value="P-loop_NTPase"/>
</dbReference>
<dbReference type="SMART" id="SM00175">
    <property type="entry name" value="RAB"/>
    <property type="match status" value="1"/>
</dbReference>
<dbReference type="InterPro" id="IPR001806">
    <property type="entry name" value="Small_GTPase"/>
</dbReference>
<dbReference type="PANTHER" id="PTHR47978">
    <property type="match status" value="1"/>
</dbReference>
<sequence length="197" mass="22876">MENTCENEIRKINIIVIGESNVGKSSLVRRFIEGEFYDDERPTILAETKYKNITHNLEKIELEIFDVSGLHDYRSLVSMIFRNLNGSNENRFGLILVYDVTCIKSFENLTKWYQQLELTDQCNIVKIVIGNKIDLRDNIKISIHRGQEFSKKFNAGFFETSAANDLNVQNAFESLIEMLLNDKEKERKNCFSACKCQ</sequence>
<proteinExistence type="inferred from homology"/>
<dbReference type="InterPro" id="IPR005225">
    <property type="entry name" value="Small_GTP-bd"/>
</dbReference>
<accession>A0A9J6BDR6</accession>
<evidence type="ECO:0000313" key="4">
    <source>
        <dbReference type="Proteomes" id="UP001107558"/>
    </source>
</evidence>
<dbReference type="SMART" id="SM00174">
    <property type="entry name" value="RHO"/>
    <property type="match status" value="1"/>
</dbReference>
<dbReference type="CDD" id="cd00154">
    <property type="entry name" value="Rab"/>
    <property type="match status" value="1"/>
</dbReference>
<dbReference type="PROSITE" id="PS51419">
    <property type="entry name" value="RAB"/>
    <property type="match status" value="1"/>
</dbReference>
<dbReference type="PROSITE" id="PS51421">
    <property type="entry name" value="RAS"/>
    <property type="match status" value="1"/>
</dbReference>
<dbReference type="Proteomes" id="UP001107558">
    <property type="component" value="Chromosome 4"/>
</dbReference>
<dbReference type="NCBIfam" id="TIGR00231">
    <property type="entry name" value="small_GTP"/>
    <property type="match status" value="1"/>
</dbReference>
<evidence type="ECO:0000313" key="3">
    <source>
        <dbReference type="EMBL" id="KAG5667686.1"/>
    </source>
</evidence>
<name>A0A9J6BDR6_POLVA</name>
<keyword evidence="2" id="KW-0547">Nucleotide-binding</keyword>
<dbReference type="Pfam" id="PF00071">
    <property type="entry name" value="Ras"/>
    <property type="match status" value="1"/>
</dbReference>
<reference evidence="3" key="1">
    <citation type="submission" date="2021-03" db="EMBL/GenBank/DDBJ databases">
        <title>Chromosome level genome of the anhydrobiotic midge Polypedilum vanderplanki.</title>
        <authorList>
            <person name="Yoshida Y."/>
            <person name="Kikawada T."/>
            <person name="Gusev O."/>
        </authorList>
    </citation>
    <scope>NUCLEOTIDE SEQUENCE</scope>
    <source>
        <strain evidence="3">NIAS01</strain>
        <tissue evidence="3">Whole body or cell culture</tissue>
    </source>
</reference>
<dbReference type="FunFam" id="3.40.50.300:FF:001447">
    <property type="entry name" value="Ras-related protein Rab-1B"/>
    <property type="match status" value="1"/>
</dbReference>
<dbReference type="AlphaFoldDB" id="A0A9J6BDR6"/>
<evidence type="ECO:0000256" key="1">
    <source>
        <dbReference type="ARBA" id="ARBA00006270"/>
    </source>
</evidence>